<dbReference type="EMBL" id="SGXE01000002">
    <property type="protein sequence ID" value="RZS93522.1"/>
    <property type="molecule type" value="Genomic_DNA"/>
</dbReference>
<keyword evidence="4" id="KW-0804">Transcription</keyword>
<dbReference type="InterPro" id="IPR013249">
    <property type="entry name" value="RNA_pol_sigma70_r4_t2"/>
</dbReference>
<dbReference type="NCBIfam" id="TIGR02985">
    <property type="entry name" value="Sig70_bacteroi1"/>
    <property type="match status" value="1"/>
</dbReference>
<accession>A0A4Q7P4A0</accession>
<evidence type="ECO:0000256" key="1">
    <source>
        <dbReference type="ARBA" id="ARBA00010641"/>
    </source>
</evidence>
<reference evidence="7 8" key="1">
    <citation type="submission" date="2019-02" db="EMBL/GenBank/DDBJ databases">
        <title>Genomic Encyclopedia of Type Strains, Phase IV (KMG-IV): sequencing the most valuable type-strain genomes for metagenomic binning, comparative biology and taxonomic classification.</title>
        <authorList>
            <person name="Goeker M."/>
        </authorList>
    </citation>
    <scope>NUCLEOTIDE SEQUENCE [LARGE SCALE GENOMIC DNA]</scope>
    <source>
        <strain evidence="7 8">DSM 17196</strain>
    </source>
</reference>
<evidence type="ECO:0000259" key="6">
    <source>
        <dbReference type="SMART" id="SM00421"/>
    </source>
</evidence>
<dbReference type="Gene3D" id="1.10.10.10">
    <property type="entry name" value="Winged helix-like DNA-binding domain superfamily/Winged helix DNA-binding domain"/>
    <property type="match status" value="1"/>
</dbReference>
<dbReference type="SMART" id="SM00421">
    <property type="entry name" value="HTH_LUXR"/>
    <property type="match status" value="1"/>
</dbReference>
<dbReference type="InterPro" id="IPR014327">
    <property type="entry name" value="RNA_pol_sigma70_bacteroid"/>
</dbReference>
<keyword evidence="8" id="KW-1185">Reference proteome</keyword>
<dbReference type="SUPFAM" id="SSF88946">
    <property type="entry name" value="Sigma2 domain of RNA polymerase sigma factors"/>
    <property type="match status" value="1"/>
</dbReference>
<dbReference type="Proteomes" id="UP000292262">
    <property type="component" value="Unassembled WGS sequence"/>
</dbReference>
<evidence type="ECO:0000256" key="4">
    <source>
        <dbReference type="ARBA" id="ARBA00023163"/>
    </source>
</evidence>
<dbReference type="GO" id="GO:0003677">
    <property type="term" value="F:DNA binding"/>
    <property type="evidence" value="ECO:0007669"/>
    <property type="project" value="InterPro"/>
</dbReference>
<dbReference type="InterPro" id="IPR007627">
    <property type="entry name" value="RNA_pol_sigma70_r2"/>
</dbReference>
<keyword evidence="5" id="KW-0812">Transmembrane</keyword>
<dbReference type="Pfam" id="PF08281">
    <property type="entry name" value="Sigma70_r4_2"/>
    <property type="match status" value="1"/>
</dbReference>
<dbReference type="PRINTS" id="PR00038">
    <property type="entry name" value="HTHLUXR"/>
</dbReference>
<keyword evidence="3" id="KW-0731">Sigma factor</keyword>
<comment type="similarity">
    <text evidence="1">Belongs to the sigma-70 factor family. ECF subfamily.</text>
</comment>
<dbReference type="RefSeq" id="WP_165389040.1">
    <property type="nucleotide sequence ID" value="NZ_SGXE01000002.1"/>
</dbReference>
<dbReference type="GO" id="GO:0016987">
    <property type="term" value="F:sigma factor activity"/>
    <property type="evidence" value="ECO:0007669"/>
    <property type="project" value="UniProtKB-KW"/>
</dbReference>
<keyword evidence="2" id="KW-0805">Transcription regulation</keyword>
<dbReference type="AlphaFoldDB" id="A0A4Q7P4A0"/>
<dbReference type="Pfam" id="PF04542">
    <property type="entry name" value="Sigma70_r2"/>
    <property type="match status" value="1"/>
</dbReference>
<feature type="transmembrane region" description="Helical" evidence="5">
    <location>
        <begin position="175"/>
        <end position="193"/>
    </location>
</feature>
<dbReference type="NCBIfam" id="TIGR02937">
    <property type="entry name" value="sigma70-ECF"/>
    <property type="match status" value="1"/>
</dbReference>
<dbReference type="PANTHER" id="PTHR43133">
    <property type="entry name" value="RNA POLYMERASE ECF-TYPE SIGMA FACTO"/>
    <property type="match status" value="1"/>
</dbReference>
<dbReference type="InterPro" id="IPR039425">
    <property type="entry name" value="RNA_pol_sigma-70-like"/>
</dbReference>
<evidence type="ECO:0000256" key="3">
    <source>
        <dbReference type="ARBA" id="ARBA00023082"/>
    </source>
</evidence>
<comment type="caution">
    <text evidence="7">The sequence shown here is derived from an EMBL/GenBank/DDBJ whole genome shotgun (WGS) entry which is preliminary data.</text>
</comment>
<evidence type="ECO:0000313" key="7">
    <source>
        <dbReference type="EMBL" id="RZS93522.1"/>
    </source>
</evidence>
<evidence type="ECO:0000256" key="2">
    <source>
        <dbReference type="ARBA" id="ARBA00023015"/>
    </source>
</evidence>
<gene>
    <name evidence="7" type="ORF">EV197_2102</name>
</gene>
<name>A0A4Q7P4A0_9FLAO</name>
<evidence type="ECO:0000256" key="5">
    <source>
        <dbReference type="SAM" id="Phobius"/>
    </source>
</evidence>
<feature type="domain" description="HTH luxR-type" evidence="6">
    <location>
        <begin position="127"/>
        <end position="183"/>
    </location>
</feature>
<dbReference type="InterPro" id="IPR014284">
    <property type="entry name" value="RNA_pol_sigma-70_dom"/>
</dbReference>
<keyword evidence="5" id="KW-1133">Transmembrane helix</keyword>
<proteinExistence type="inferred from homology"/>
<keyword evidence="5" id="KW-0472">Membrane</keyword>
<dbReference type="InterPro" id="IPR013325">
    <property type="entry name" value="RNA_pol_sigma_r2"/>
</dbReference>
<sequence length="196" mass="22679">MNSTVSDQLILNQLKEGKSSAFEAVFRQYFKVLVVYAKNYTKDLDAAQDIAQEVFANLYEKRNSLTIHTSLKAFLYASVRNRCLDQLKSHQIQARHKEMIKHTSSEIDDDTELIYKTELQEKIYLAIAKLPEQNQKIFRMSRLDGKSNQEIADELKLSKRTVETHISNALKTIKSLIFIASIVLIIISIKTFFKKF</sequence>
<dbReference type="InterPro" id="IPR036388">
    <property type="entry name" value="WH-like_DNA-bd_sf"/>
</dbReference>
<dbReference type="InterPro" id="IPR013324">
    <property type="entry name" value="RNA_pol_sigma_r3/r4-like"/>
</dbReference>
<organism evidence="7 8">
    <name type="scientific">Aquimarina brevivitae</name>
    <dbReference type="NCBI Taxonomy" id="323412"/>
    <lineage>
        <taxon>Bacteria</taxon>
        <taxon>Pseudomonadati</taxon>
        <taxon>Bacteroidota</taxon>
        <taxon>Flavobacteriia</taxon>
        <taxon>Flavobacteriales</taxon>
        <taxon>Flavobacteriaceae</taxon>
        <taxon>Aquimarina</taxon>
    </lineage>
</organism>
<protein>
    <submittedName>
        <fullName evidence="7">RNA polymerase sigma-70 factor (ECF subfamily)</fullName>
    </submittedName>
</protein>
<dbReference type="PANTHER" id="PTHR43133:SF46">
    <property type="entry name" value="RNA POLYMERASE SIGMA-70 FACTOR ECF SUBFAMILY"/>
    <property type="match status" value="1"/>
</dbReference>
<dbReference type="GO" id="GO:0006352">
    <property type="term" value="P:DNA-templated transcription initiation"/>
    <property type="evidence" value="ECO:0007669"/>
    <property type="project" value="InterPro"/>
</dbReference>
<dbReference type="SUPFAM" id="SSF88659">
    <property type="entry name" value="Sigma3 and sigma4 domains of RNA polymerase sigma factors"/>
    <property type="match status" value="1"/>
</dbReference>
<dbReference type="Gene3D" id="1.10.1740.10">
    <property type="match status" value="1"/>
</dbReference>
<dbReference type="InterPro" id="IPR000792">
    <property type="entry name" value="Tscrpt_reg_LuxR_C"/>
</dbReference>
<evidence type="ECO:0000313" key="8">
    <source>
        <dbReference type="Proteomes" id="UP000292262"/>
    </source>
</evidence>